<evidence type="ECO:0000313" key="2">
    <source>
        <dbReference type="EMBL" id="CAL6115803.1"/>
    </source>
</evidence>
<accession>A0AA86TNB4</accession>
<reference evidence="2 3" key="2">
    <citation type="submission" date="2024-07" db="EMBL/GenBank/DDBJ databases">
        <authorList>
            <person name="Akdeniz Z."/>
        </authorList>
    </citation>
    <scope>NUCLEOTIDE SEQUENCE [LARGE SCALE GENOMIC DNA]</scope>
</reference>
<keyword evidence="3" id="KW-1185">Reference proteome</keyword>
<protein>
    <submittedName>
        <fullName evidence="2">Hypothetical_protein</fullName>
    </submittedName>
</protein>
<gene>
    <name evidence="1" type="ORF">HINF_LOCUS10276</name>
    <name evidence="2" type="ORF">HINF_LOCUS78785</name>
</gene>
<reference evidence="1" key="1">
    <citation type="submission" date="2023-06" db="EMBL/GenBank/DDBJ databases">
        <authorList>
            <person name="Kurt Z."/>
        </authorList>
    </citation>
    <scope>NUCLEOTIDE SEQUENCE</scope>
</reference>
<name>A0AA86TNB4_9EUKA</name>
<sequence length="311" mass="33367">MFGFVGFVNGVFKLTSASIIYFVNNGSFNMFGIIGYSYGNSSQLIDINIQTEINNNQGYCVGALAGKLKSNQIKLEQINIHNSYISGCHLVGLVVAYLIGGEVYQVTSTSSQVYCVSQTTYSLRGAYVGIIGETVVQLNIQMCIVLNISINSYSNQWWAISGGIVGDTHSSPVIMLKTSVQHSQISASGPVSISVSSGGLVGYIYNSTLLLQNVQVSNSNISGSNFISLVMCGGFFAVFRNMTTQINNCVIFSIQFSTQGQNVIVGILIGTDESLKQPFTTNNVISTGNNTLNEIYITNCDNIVSLTLSGC</sequence>
<organism evidence="1">
    <name type="scientific">Hexamita inflata</name>
    <dbReference type="NCBI Taxonomy" id="28002"/>
    <lineage>
        <taxon>Eukaryota</taxon>
        <taxon>Metamonada</taxon>
        <taxon>Diplomonadida</taxon>
        <taxon>Hexamitidae</taxon>
        <taxon>Hexamitinae</taxon>
        <taxon>Hexamita</taxon>
    </lineage>
</organism>
<evidence type="ECO:0000313" key="1">
    <source>
        <dbReference type="EMBL" id="CAI9922631.1"/>
    </source>
</evidence>
<dbReference type="Proteomes" id="UP001642409">
    <property type="component" value="Unassembled WGS sequence"/>
</dbReference>
<proteinExistence type="predicted"/>
<comment type="caution">
    <text evidence="1">The sequence shown here is derived from an EMBL/GenBank/DDBJ whole genome shotgun (WGS) entry which is preliminary data.</text>
</comment>
<dbReference type="EMBL" id="CATOUU010000258">
    <property type="protein sequence ID" value="CAI9922631.1"/>
    <property type="molecule type" value="Genomic_DNA"/>
</dbReference>
<dbReference type="EMBL" id="CAXDID020000917">
    <property type="protein sequence ID" value="CAL6115803.1"/>
    <property type="molecule type" value="Genomic_DNA"/>
</dbReference>
<dbReference type="AlphaFoldDB" id="A0AA86TNB4"/>
<evidence type="ECO:0000313" key="3">
    <source>
        <dbReference type="Proteomes" id="UP001642409"/>
    </source>
</evidence>